<dbReference type="SMART" id="SM00360">
    <property type="entry name" value="RRM"/>
    <property type="match status" value="1"/>
</dbReference>
<dbReference type="Proteomes" id="UP000314986">
    <property type="component" value="Unassembled WGS sequence"/>
</dbReference>
<dbReference type="InterPro" id="IPR012677">
    <property type="entry name" value="Nucleotide-bd_a/b_plait_sf"/>
</dbReference>
<dbReference type="AlphaFoldDB" id="A0A4W3K5S4"/>
<dbReference type="SUPFAM" id="SSF54928">
    <property type="entry name" value="RNA-binding domain, RBD"/>
    <property type="match status" value="1"/>
</dbReference>
<organism evidence="5 6">
    <name type="scientific">Callorhinchus milii</name>
    <name type="common">Ghost shark</name>
    <dbReference type="NCBI Taxonomy" id="7868"/>
    <lineage>
        <taxon>Eukaryota</taxon>
        <taxon>Metazoa</taxon>
        <taxon>Chordata</taxon>
        <taxon>Craniata</taxon>
        <taxon>Vertebrata</taxon>
        <taxon>Chondrichthyes</taxon>
        <taxon>Holocephali</taxon>
        <taxon>Chimaeriformes</taxon>
        <taxon>Callorhinchidae</taxon>
        <taxon>Callorhinchus</taxon>
    </lineage>
</organism>
<dbReference type="Gene3D" id="3.30.70.330">
    <property type="match status" value="1"/>
</dbReference>
<dbReference type="OMA" id="KENFMAG"/>
<proteinExistence type="predicted"/>
<keyword evidence="1 2" id="KW-0694">RNA-binding</keyword>
<dbReference type="InParanoid" id="A0A4W3K5S4"/>
<feature type="compositionally biased region" description="Polar residues" evidence="3">
    <location>
        <begin position="331"/>
        <end position="345"/>
    </location>
</feature>
<reference evidence="5" key="4">
    <citation type="submission" date="2025-08" db="UniProtKB">
        <authorList>
            <consortium name="Ensembl"/>
        </authorList>
    </citation>
    <scope>IDENTIFICATION</scope>
</reference>
<feature type="region of interest" description="Disordered" evidence="3">
    <location>
        <begin position="330"/>
        <end position="358"/>
    </location>
</feature>
<dbReference type="Pfam" id="PF00076">
    <property type="entry name" value="RRM_1"/>
    <property type="match status" value="1"/>
</dbReference>
<dbReference type="InterPro" id="IPR000504">
    <property type="entry name" value="RRM_dom"/>
</dbReference>
<protein>
    <submittedName>
        <fullName evidence="5">Ribonucleoprotein, PTB binding 1</fullName>
    </submittedName>
</protein>
<reference evidence="6" key="2">
    <citation type="journal article" date="2007" name="PLoS Biol.">
        <title>Survey sequencing and comparative analysis of the elephant shark (Callorhinchus milii) genome.</title>
        <authorList>
            <person name="Venkatesh B."/>
            <person name="Kirkness E.F."/>
            <person name="Loh Y.H."/>
            <person name="Halpern A.L."/>
            <person name="Lee A.P."/>
            <person name="Johnson J."/>
            <person name="Dandona N."/>
            <person name="Viswanathan L.D."/>
            <person name="Tay A."/>
            <person name="Venter J.C."/>
            <person name="Strausberg R.L."/>
            <person name="Brenner S."/>
        </authorList>
    </citation>
    <scope>NUCLEOTIDE SEQUENCE [LARGE SCALE GENOMIC DNA]</scope>
</reference>
<accession>A0A4W3K5S4</accession>
<evidence type="ECO:0000256" key="1">
    <source>
        <dbReference type="ARBA" id="ARBA00022884"/>
    </source>
</evidence>
<dbReference type="PROSITE" id="PS50102">
    <property type="entry name" value="RRM"/>
    <property type="match status" value="1"/>
</dbReference>
<keyword evidence="6" id="KW-1185">Reference proteome</keyword>
<reference evidence="6" key="3">
    <citation type="journal article" date="2014" name="Nature">
        <title>Elephant shark genome provides unique insights into gnathostome evolution.</title>
        <authorList>
            <consortium name="International Elephant Shark Genome Sequencing Consortium"/>
            <person name="Venkatesh B."/>
            <person name="Lee A.P."/>
            <person name="Ravi V."/>
            <person name="Maurya A.K."/>
            <person name="Lian M.M."/>
            <person name="Swann J.B."/>
            <person name="Ohta Y."/>
            <person name="Flajnik M.F."/>
            <person name="Sutoh Y."/>
            <person name="Kasahara M."/>
            <person name="Hoon S."/>
            <person name="Gangu V."/>
            <person name="Roy S.W."/>
            <person name="Irimia M."/>
            <person name="Korzh V."/>
            <person name="Kondrychyn I."/>
            <person name="Lim Z.W."/>
            <person name="Tay B.H."/>
            <person name="Tohari S."/>
            <person name="Kong K.W."/>
            <person name="Ho S."/>
            <person name="Lorente-Galdos B."/>
            <person name="Quilez J."/>
            <person name="Marques-Bonet T."/>
            <person name="Raney B.J."/>
            <person name="Ingham P.W."/>
            <person name="Tay A."/>
            <person name="Hillier L.W."/>
            <person name="Minx P."/>
            <person name="Boehm T."/>
            <person name="Wilson R.K."/>
            <person name="Brenner S."/>
            <person name="Warren W.C."/>
        </authorList>
    </citation>
    <scope>NUCLEOTIDE SEQUENCE [LARGE SCALE GENOMIC DNA]</scope>
</reference>
<dbReference type="Ensembl" id="ENSCMIT00000040075.1">
    <property type="protein sequence ID" value="ENSCMIP00000039505.1"/>
    <property type="gene ID" value="ENSCMIG00000016557.1"/>
</dbReference>
<dbReference type="GO" id="GO:0003723">
    <property type="term" value="F:RNA binding"/>
    <property type="evidence" value="ECO:0007669"/>
    <property type="project" value="UniProtKB-UniRule"/>
</dbReference>
<reference evidence="6" key="1">
    <citation type="journal article" date="2006" name="Science">
        <title>Ancient noncoding elements conserved in the human genome.</title>
        <authorList>
            <person name="Venkatesh B."/>
            <person name="Kirkness E.F."/>
            <person name="Loh Y.H."/>
            <person name="Halpern A.L."/>
            <person name="Lee A.P."/>
            <person name="Johnson J."/>
            <person name="Dandona N."/>
            <person name="Viswanathan L.D."/>
            <person name="Tay A."/>
            <person name="Venter J.C."/>
            <person name="Strausberg R.L."/>
            <person name="Brenner S."/>
        </authorList>
    </citation>
    <scope>NUCLEOTIDE SEQUENCE [LARGE SCALE GENOMIC DNA]</scope>
</reference>
<evidence type="ECO:0000256" key="2">
    <source>
        <dbReference type="PROSITE-ProRule" id="PRU00176"/>
    </source>
</evidence>
<reference evidence="5" key="5">
    <citation type="submission" date="2025-09" db="UniProtKB">
        <authorList>
            <consortium name="Ensembl"/>
        </authorList>
    </citation>
    <scope>IDENTIFICATION</scope>
</reference>
<evidence type="ECO:0000313" key="6">
    <source>
        <dbReference type="Proteomes" id="UP000314986"/>
    </source>
</evidence>
<name>A0A4W3K5S4_CALMI</name>
<evidence type="ECO:0000313" key="5">
    <source>
        <dbReference type="Ensembl" id="ENSCMIP00000039505.1"/>
    </source>
</evidence>
<evidence type="ECO:0000256" key="3">
    <source>
        <dbReference type="SAM" id="MobiDB-lite"/>
    </source>
</evidence>
<dbReference type="FunFam" id="3.30.70.330:FF:000116">
    <property type="entry name" value="Putative ribonucleoprotein PTB-binding 1"/>
    <property type="match status" value="1"/>
</dbReference>
<dbReference type="STRING" id="7868.ENSCMIP00000039505"/>
<dbReference type="InterPro" id="IPR035979">
    <property type="entry name" value="RBD_domain_sf"/>
</dbReference>
<feature type="domain" description="RRM" evidence="4">
    <location>
        <begin position="41"/>
        <end position="119"/>
    </location>
</feature>
<sequence>MKKDFAARAKSELLGKQLGTRALYVHWTDVNQLTMDLLHSKCLCVDKLPHDYKDLEQLTLAFSQVQKPVFCQLAQGPDGQFRGFAVLEYETAEQAEEVQRSVDGLHLDGNHIRVLFCAPGPPGRSMLPALIAAQATAMNRGKGLLPEPNPVQILNGLSNPATLRLLLNPLLPGAGSRHQGGDTRGGSPSSRMLGAGPAMPLLGNPALSAALLRLVLQGQNQAQAQAQAQAQQKPGLLGESPLAALQHSSLGLTTPPLPGKGLLGESPAGLGAEMPLRQSQYVGDMLEPASGSRGAHSRQVTPPPVTAAALQGIPTSILGSVLNDLKRMRNRSQASGESATATSGMSLLGEPPKDLRMPQNPYLNLHSVLPLPAGGSSSQGYNQSPGLLGDYPGAGQEYQDQAYAYDYEQYGYGQGYEEYDQEYQYEQYDQYDQYDQYEQYDQYSQYEQYEQYQQYDEEAGEPLYQSAHDQSAAAYSAYSRAGTERSEAVASGYEEASPAVYTGSPTSYFTGSSRAGLRQGQSSKANSGAGLLGAAPAGCMLKTPLIGHKRGASHLIPSPEPSPEEGYIGQHSQGLGGHYADSYLKRKRIF</sequence>
<dbReference type="GeneTree" id="ENSGT00940000160550"/>
<evidence type="ECO:0000259" key="4">
    <source>
        <dbReference type="PROSITE" id="PS50102"/>
    </source>
</evidence>
<dbReference type="PANTHER" id="PTHR23189">
    <property type="entry name" value="RNA RECOGNITION MOTIF-CONTAINING"/>
    <property type="match status" value="1"/>
</dbReference>